<accession>A0A5S4FDT2</accession>
<dbReference type="AlphaFoldDB" id="A0A5S4FDT2"/>
<evidence type="ECO:0000313" key="2">
    <source>
        <dbReference type="Proteomes" id="UP000309128"/>
    </source>
</evidence>
<reference evidence="1 2" key="1">
    <citation type="submission" date="2019-05" db="EMBL/GenBank/DDBJ databases">
        <title>Draft genome sequence of Nonomuraea turkmeniaca DSM 43926.</title>
        <authorList>
            <person name="Saricaoglu S."/>
            <person name="Isik K."/>
        </authorList>
    </citation>
    <scope>NUCLEOTIDE SEQUENCE [LARGE SCALE GENOMIC DNA]</scope>
    <source>
        <strain evidence="1 2">DSM 43926</strain>
    </source>
</reference>
<keyword evidence="2" id="KW-1185">Reference proteome</keyword>
<sequence length="201" mass="21752">MPSSFLWACLNASEFALSTSHACMSSGQKGAPSLIAALGNSRAAAVRVLEFDMSFRPACRAGPEAEHRTIGDAARTVLRMLARRILALTEEIRAHERALVAIITECVPKLLQRQGIGPDTPAALLITAGDNPDLLGSVRRIARGMSAMTAFFNIWAGTGCEPVTPRLSEGNLRGPTDRLMSWEWWCGVSRSRWVGGFEPSE</sequence>
<name>A0A5S4FDT2_9ACTN</name>
<gene>
    <name evidence="1" type="ORF">ETD86_24670</name>
</gene>
<dbReference type="Proteomes" id="UP000309128">
    <property type="component" value="Unassembled WGS sequence"/>
</dbReference>
<protein>
    <submittedName>
        <fullName evidence="1">Uncharacterized protein</fullName>
    </submittedName>
</protein>
<comment type="caution">
    <text evidence="1">The sequence shown here is derived from an EMBL/GenBank/DDBJ whole genome shotgun (WGS) entry which is preliminary data.</text>
</comment>
<organism evidence="1 2">
    <name type="scientific">Nonomuraea turkmeniaca</name>
    <dbReference type="NCBI Taxonomy" id="103838"/>
    <lineage>
        <taxon>Bacteria</taxon>
        <taxon>Bacillati</taxon>
        <taxon>Actinomycetota</taxon>
        <taxon>Actinomycetes</taxon>
        <taxon>Streptosporangiales</taxon>
        <taxon>Streptosporangiaceae</taxon>
        <taxon>Nonomuraea</taxon>
    </lineage>
</organism>
<dbReference type="EMBL" id="VCKY01000086">
    <property type="protein sequence ID" value="TMR16671.1"/>
    <property type="molecule type" value="Genomic_DNA"/>
</dbReference>
<feature type="non-terminal residue" evidence="1">
    <location>
        <position position="201"/>
    </location>
</feature>
<proteinExistence type="predicted"/>
<evidence type="ECO:0000313" key="1">
    <source>
        <dbReference type="EMBL" id="TMR16671.1"/>
    </source>
</evidence>